<feature type="transmembrane region" description="Helical" evidence="6">
    <location>
        <begin position="87"/>
        <end position="109"/>
    </location>
</feature>
<comment type="caution">
    <text evidence="7">The sequence shown here is derived from an EMBL/GenBank/DDBJ whole genome shotgun (WGS) entry which is preliminary data.</text>
</comment>
<keyword evidence="5 6" id="KW-0472">Membrane</keyword>
<dbReference type="NCBIfam" id="TIGR04407">
    <property type="entry name" value="LptF_YjgP"/>
    <property type="match status" value="1"/>
</dbReference>
<keyword evidence="4 6" id="KW-1133">Transmembrane helix</keyword>
<dbReference type="EMBL" id="BANI01000037">
    <property type="protein sequence ID" value="GAN95861.1"/>
    <property type="molecule type" value="Genomic_DNA"/>
</dbReference>
<dbReference type="GO" id="GO:0015920">
    <property type="term" value="P:lipopolysaccharide transport"/>
    <property type="evidence" value="ECO:0007669"/>
    <property type="project" value="TreeGrafter"/>
</dbReference>
<feature type="transmembrane region" description="Helical" evidence="6">
    <location>
        <begin position="341"/>
        <end position="361"/>
    </location>
</feature>
<evidence type="ECO:0000256" key="6">
    <source>
        <dbReference type="SAM" id="Phobius"/>
    </source>
</evidence>
<keyword evidence="3 6" id="KW-0812">Transmembrane</keyword>
<gene>
    <name evidence="7" type="ORF">Geu3261_0037_107</name>
</gene>
<accession>A0A0D6PZD2</accession>
<evidence type="ECO:0000313" key="7">
    <source>
        <dbReference type="EMBL" id="GAN95861.1"/>
    </source>
</evidence>
<feature type="transmembrane region" description="Helical" evidence="6">
    <location>
        <begin position="309"/>
        <end position="329"/>
    </location>
</feature>
<dbReference type="AlphaFoldDB" id="A0A0D6PZD2"/>
<evidence type="ECO:0000313" key="8">
    <source>
        <dbReference type="Proteomes" id="UP000032675"/>
    </source>
</evidence>
<organism evidence="7 8">
    <name type="scientific">Komagataeibacter europaeus NBRC 3261</name>
    <dbReference type="NCBI Taxonomy" id="1234669"/>
    <lineage>
        <taxon>Bacteria</taxon>
        <taxon>Pseudomonadati</taxon>
        <taxon>Pseudomonadota</taxon>
        <taxon>Alphaproteobacteria</taxon>
        <taxon>Acetobacterales</taxon>
        <taxon>Acetobacteraceae</taxon>
        <taxon>Komagataeibacter</taxon>
    </lineage>
</organism>
<dbReference type="Pfam" id="PF03739">
    <property type="entry name" value="LptF_LptG"/>
    <property type="match status" value="1"/>
</dbReference>
<feature type="transmembrane region" description="Helical" evidence="6">
    <location>
        <begin position="44"/>
        <end position="67"/>
    </location>
</feature>
<keyword evidence="2" id="KW-1003">Cell membrane</keyword>
<protein>
    <submittedName>
        <fullName evidence="7">Transporter YjgP/YjgQ</fullName>
    </submittedName>
</protein>
<sequence>MHEGITPFAPAGTGLDRGMPAVRPVPDRLAPRLSILDSYMLRQLLLALVATTGALVTLIWLTQSLHFVSLVVGRGLSLRVFLELTSLLIPSFIAVILPITTFVVVQFIYQRLGTDRELTVMQAAGLSPAMMARPGLACAAIATATCLVLNVWIVPVSYHAFRQYEFQIRNRMAAFLVQDGVFTQVSDNMTVYIRARDKDGTLHGIMVEDDRTPGAEATILAEEGNLVIINDQPRVVLFNGSRQEIDSHTGRLNVLTFTRNTIDLSSPHTAHTRLPDANELPISQLLHPDMRLYSRRDESKMFIEAWRRLSTPFCAFSFAMIGLVGAMGGSYSRQASIMRPVLAILAVVAVQALTLLVQNLASRNLQLMPLMWVCTIGPGVICAGILFWPELRADREARAIAGGTRP</sequence>
<proteinExistence type="predicted"/>
<evidence type="ECO:0000256" key="3">
    <source>
        <dbReference type="ARBA" id="ARBA00022692"/>
    </source>
</evidence>
<comment type="subcellular location">
    <subcellularLocation>
        <location evidence="1">Cell membrane</location>
        <topology evidence="1">Multi-pass membrane protein</topology>
    </subcellularLocation>
</comment>
<dbReference type="Proteomes" id="UP000032675">
    <property type="component" value="Unassembled WGS sequence"/>
</dbReference>
<dbReference type="GO" id="GO:0055085">
    <property type="term" value="P:transmembrane transport"/>
    <property type="evidence" value="ECO:0007669"/>
    <property type="project" value="InterPro"/>
</dbReference>
<dbReference type="PANTHER" id="PTHR33529">
    <property type="entry name" value="SLR0882 PROTEIN-RELATED"/>
    <property type="match status" value="1"/>
</dbReference>
<name>A0A0D6PZD2_KOMEU</name>
<dbReference type="InterPro" id="IPR030922">
    <property type="entry name" value="LptF"/>
</dbReference>
<evidence type="ECO:0000256" key="4">
    <source>
        <dbReference type="ARBA" id="ARBA00022989"/>
    </source>
</evidence>
<evidence type="ECO:0000256" key="5">
    <source>
        <dbReference type="ARBA" id="ARBA00023136"/>
    </source>
</evidence>
<feature type="transmembrane region" description="Helical" evidence="6">
    <location>
        <begin position="367"/>
        <end position="388"/>
    </location>
</feature>
<dbReference type="PANTHER" id="PTHR33529:SF6">
    <property type="entry name" value="YJGP_YJGQ FAMILY PERMEASE"/>
    <property type="match status" value="1"/>
</dbReference>
<dbReference type="InterPro" id="IPR005495">
    <property type="entry name" value="LptG/LptF_permease"/>
</dbReference>
<reference evidence="7 8" key="1">
    <citation type="submission" date="2012-11" db="EMBL/GenBank/DDBJ databases">
        <title>Whole genome sequence of Gluconacetobacter europaeus NBRC3261.</title>
        <authorList>
            <person name="Azuma Y."/>
            <person name="Higashiura N."/>
            <person name="Hirakawa H."/>
            <person name="Matsushita K."/>
        </authorList>
    </citation>
    <scope>NUCLEOTIDE SEQUENCE [LARGE SCALE GENOMIC DNA]</scope>
    <source>
        <strain evidence="7 8">NBRC 3261</strain>
    </source>
</reference>
<evidence type="ECO:0000256" key="2">
    <source>
        <dbReference type="ARBA" id="ARBA00022475"/>
    </source>
</evidence>
<feature type="transmembrane region" description="Helical" evidence="6">
    <location>
        <begin position="130"/>
        <end position="153"/>
    </location>
</feature>
<evidence type="ECO:0000256" key="1">
    <source>
        <dbReference type="ARBA" id="ARBA00004651"/>
    </source>
</evidence>
<dbReference type="GO" id="GO:0043190">
    <property type="term" value="C:ATP-binding cassette (ABC) transporter complex"/>
    <property type="evidence" value="ECO:0007669"/>
    <property type="project" value="InterPro"/>
</dbReference>